<keyword evidence="2" id="KW-1185">Reference proteome</keyword>
<dbReference type="SUPFAM" id="SSF88697">
    <property type="entry name" value="PUA domain-like"/>
    <property type="match status" value="1"/>
</dbReference>
<evidence type="ECO:0000313" key="2">
    <source>
        <dbReference type="Proteomes" id="UP000198310"/>
    </source>
</evidence>
<dbReference type="InterPro" id="IPR015947">
    <property type="entry name" value="PUA-like_sf"/>
</dbReference>
<evidence type="ECO:0000313" key="1">
    <source>
        <dbReference type="EMBL" id="SNR88905.1"/>
    </source>
</evidence>
<dbReference type="EMBL" id="FZNS01000010">
    <property type="protein sequence ID" value="SNR88905.1"/>
    <property type="molecule type" value="Genomic_DNA"/>
</dbReference>
<organism evidence="1 2">
    <name type="scientific">Hymenobacter mucosus</name>
    <dbReference type="NCBI Taxonomy" id="1411120"/>
    <lineage>
        <taxon>Bacteria</taxon>
        <taxon>Pseudomonadati</taxon>
        <taxon>Bacteroidota</taxon>
        <taxon>Cytophagia</taxon>
        <taxon>Cytophagales</taxon>
        <taxon>Hymenobacteraceae</taxon>
        <taxon>Hymenobacter</taxon>
    </lineage>
</organism>
<proteinExistence type="predicted"/>
<dbReference type="Gene3D" id="2.30.130.30">
    <property type="entry name" value="Hypothetical protein"/>
    <property type="match status" value="1"/>
</dbReference>
<name>A0A238ZZU1_9BACT</name>
<reference evidence="2" key="1">
    <citation type="submission" date="2017-06" db="EMBL/GenBank/DDBJ databases">
        <authorList>
            <person name="Varghese N."/>
            <person name="Submissions S."/>
        </authorList>
    </citation>
    <scope>NUCLEOTIDE SEQUENCE [LARGE SCALE GENOMIC DNA]</scope>
    <source>
        <strain evidence="2">DSM 28041</strain>
    </source>
</reference>
<dbReference type="Proteomes" id="UP000198310">
    <property type="component" value="Unassembled WGS sequence"/>
</dbReference>
<sequence length="160" mass="17219">MQPWATLVVLGLKTNETRAWLIHQRGALAIHASKRTSRKVRELCTADEHISAALAAYGLSYDTLPRGGVIGLTQLRSMSRILAPGAPAGAPLANVLNLDPSTLTAQERAFGDYAPGRFAWGLEHAQALPELLGCAGQQRIWTLPDIIRDQVYAGLALAAR</sequence>
<protein>
    <recommendedName>
        <fullName evidence="3">ASCH domain-containing protein</fullName>
    </recommendedName>
</protein>
<dbReference type="AlphaFoldDB" id="A0A238ZZU1"/>
<accession>A0A238ZZU1</accession>
<gene>
    <name evidence="1" type="ORF">SAMN06269173_110102</name>
</gene>
<evidence type="ECO:0008006" key="3">
    <source>
        <dbReference type="Google" id="ProtNLM"/>
    </source>
</evidence>